<sequence length="34" mass="3823">EDSVENGKVKKVDESVADKKETRTREEDMAKDVG</sequence>
<gene>
    <name evidence="2" type="ORF">Tci_931987</name>
</gene>
<dbReference type="EMBL" id="BKCJ011872465">
    <property type="protein sequence ID" value="GFD60018.1"/>
    <property type="molecule type" value="Genomic_DNA"/>
</dbReference>
<protein>
    <submittedName>
        <fullName evidence="2">P-loop containing nucleoside triphosphate hydrolases superfamily protein</fullName>
    </submittedName>
</protein>
<dbReference type="AlphaFoldDB" id="A0A699XQ13"/>
<comment type="caution">
    <text evidence="2">The sequence shown here is derived from an EMBL/GenBank/DDBJ whole genome shotgun (WGS) entry which is preliminary data.</text>
</comment>
<reference evidence="2" key="1">
    <citation type="journal article" date="2019" name="Sci. Rep.">
        <title>Draft genome of Tanacetum cinerariifolium, the natural source of mosquito coil.</title>
        <authorList>
            <person name="Yamashiro T."/>
            <person name="Shiraishi A."/>
            <person name="Satake H."/>
            <person name="Nakayama K."/>
        </authorList>
    </citation>
    <scope>NUCLEOTIDE SEQUENCE</scope>
</reference>
<evidence type="ECO:0000256" key="1">
    <source>
        <dbReference type="SAM" id="MobiDB-lite"/>
    </source>
</evidence>
<name>A0A699XQ13_TANCI</name>
<organism evidence="2">
    <name type="scientific">Tanacetum cinerariifolium</name>
    <name type="common">Dalmatian daisy</name>
    <name type="synonym">Chrysanthemum cinerariifolium</name>
    <dbReference type="NCBI Taxonomy" id="118510"/>
    <lineage>
        <taxon>Eukaryota</taxon>
        <taxon>Viridiplantae</taxon>
        <taxon>Streptophyta</taxon>
        <taxon>Embryophyta</taxon>
        <taxon>Tracheophyta</taxon>
        <taxon>Spermatophyta</taxon>
        <taxon>Magnoliopsida</taxon>
        <taxon>eudicotyledons</taxon>
        <taxon>Gunneridae</taxon>
        <taxon>Pentapetalae</taxon>
        <taxon>asterids</taxon>
        <taxon>campanulids</taxon>
        <taxon>Asterales</taxon>
        <taxon>Asteraceae</taxon>
        <taxon>Asteroideae</taxon>
        <taxon>Anthemideae</taxon>
        <taxon>Anthemidinae</taxon>
        <taxon>Tanacetum</taxon>
    </lineage>
</organism>
<feature type="non-terminal residue" evidence="2">
    <location>
        <position position="1"/>
    </location>
</feature>
<feature type="region of interest" description="Disordered" evidence="1">
    <location>
        <begin position="1"/>
        <end position="34"/>
    </location>
</feature>
<accession>A0A699XQ13</accession>
<evidence type="ECO:0000313" key="2">
    <source>
        <dbReference type="EMBL" id="GFD60018.1"/>
    </source>
</evidence>
<proteinExistence type="predicted"/>
<dbReference type="GO" id="GO:0016787">
    <property type="term" value="F:hydrolase activity"/>
    <property type="evidence" value="ECO:0007669"/>
    <property type="project" value="UniProtKB-KW"/>
</dbReference>
<keyword evidence="2" id="KW-0378">Hydrolase</keyword>